<evidence type="ECO:0000256" key="3">
    <source>
        <dbReference type="ARBA" id="ARBA00023285"/>
    </source>
</evidence>
<evidence type="ECO:0000256" key="2">
    <source>
        <dbReference type="ARBA" id="ARBA00023239"/>
    </source>
</evidence>
<comment type="similarity">
    <text evidence="8">Belongs to the EutC family.</text>
</comment>
<keyword evidence="11" id="KW-1185">Reference proteome</keyword>
<comment type="subcellular location">
    <subcellularLocation>
        <location evidence="8">Bacterial microcompartment</location>
    </subcellularLocation>
</comment>
<dbReference type="EC" id="4.3.1.7" evidence="6 8"/>
<comment type="catalytic activity">
    <reaction evidence="5 8">
        <text>ethanolamine = acetaldehyde + NH4(+)</text>
        <dbReference type="Rhea" id="RHEA:15313"/>
        <dbReference type="ChEBI" id="CHEBI:15343"/>
        <dbReference type="ChEBI" id="CHEBI:28938"/>
        <dbReference type="ChEBI" id="CHEBI:57603"/>
        <dbReference type="EC" id="4.3.1.7"/>
    </reaction>
</comment>
<keyword evidence="2 8" id="KW-0456">Lyase</keyword>
<dbReference type="InterPro" id="IPR042255">
    <property type="entry name" value="EutC_N"/>
</dbReference>
<comment type="pathway">
    <text evidence="8">Amine and polyamine degradation; ethanolamine degradation.</text>
</comment>
<evidence type="ECO:0000256" key="5">
    <source>
        <dbReference type="ARBA" id="ARBA00052081"/>
    </source>
</evidence>
<dbReference type="UniPathway" id="UPA00560"/>
<dbReference type="GO" id="GO:0008851">
    <property type="term" value="F:ethanolamine ammonia-lyase activity"/>
    <property type="evidence" value="ECO:0007669"/>
    <property type="project" value="UniProtKB-UniRule"/>
</dbReference>
<dbReference type="InterPro" id="IPR042251">
    <property type="entry name" value="EutC_C"/>
</dbReference>
<dbReference type="eggNOG" id="COG4302">
    <property type="taxonomic scope" value="Bacteria"/>
</dbReference>
<dbReference type="GO" id="GO:0031419">
    <property type="term" value="F:cobalamin binding"/>
    <property type="evidence" value="ECO:0007669"/>
    <property type="project" value="UniProtKB-UniRule"/>
</dbReference>
<reference evidence="9 11" key="1">
    <citation type="submission" date="2014-07" db="EMBL/GenBank/DDBJ databases">
        <title>Draft genome of Clostridium sulfidigenes 113A isolated from sediments associated with methane hydrate from Krishna Godavari basin.</title>
        <authorList>
            <person name="Honkalas V.S."/>
            <person name="Dabir A.P."/>
            <person name="Arora P."/>
            <person name="Dhakephalkar P.K."/>
        </authorList>
    </citation>
    <scope>NUCLEOTIDE SEQUENCE [LARGE SCALE GENOMIC DNA]</scope>
    <source>
        <strain evidence="9 11">113A</strain>
    </source>
</reference>
<evidence type="ECO:0000313" key="11">
    <source>
        <dbReference type="Proteomes" id="UP000028542"/>
    </source>
</evidence>
<dbReference type="Gene3D" id="3.40.50.11240">
    <property type="entry name" value="Ethanolamine ammonia-lyase light chain (EutC)"/>
    <property type="match status" value="1"/>
</dbReference>
<feature type="binding site" evidence="8">
    <location>
        <position position="230"/>
    </location>
    <ligand>
        <name>adenosylcob(III)alamin</name>
        <dbReference type="ChEBI" id="CHEBI:18408"/>
    </ligand>
</feature>
<dbReference type="GO" id="GO:0031471">
    <property type="term" value="C:ethanolamine degradation polyhedral organelle"/>
    <property type="evidence" value="ECO:0007669"/>
    <property type="project" value="UniProtKB-UniRule"/>
</dbReference>
<evidence type="ECO:0000256" key="7">
    <source>
        <dbReference type="ARBA" id="ARBA00069181"/>
    </source>
</evidence>
<evidence type="ECO:0000256" key="8">
    <source>
        <dbReference type="HAMAP-Rule" id="MF_00601"/>
    </source>
</evidence>
<protein>
    <recommendedName>
        <fullName evidence="7 8">Ethanolamine ammonia-lyase small subunit</fullName>
        <shortName evidence="8">EAL small subunit</shortName>
        <ecNumber evidence="6 8">4.3.1.7</ecNumber>
    </recommendedName>
</protein>
<keyword evidence="3 8" id="KW-0170">Cobalt</keyword>
<evidence type="ECO:0000256" key="4">
    <source>
        <dbReference type="ARBA" id="ARBA00024446"/>
    </source>
</evidence>
<dbReference type="AlphaFoldDB" id="A0A084JFY0"/>
<dbReference type="STRING" id="318464.IO99_04085"/>
<dbReference type="EMBL" id="SVCM01000031">
    <property type="protein sequence ID" value="MBE6059095.1"/>
    <property type="molecule type" value="Genomic_DNA"/>
</dbReference>
<dbReference type="RefSeq" id="WP_035130580.1">
    <property type="nucleotide sequence ID" value="NZ_JPMD01000007.1"/>
</dbReference>
<evidence type="ECO:0000313" key="10">
    <source>
        <dbReference type="EMBL" id="MBE6059095.1"/>
    </source>
</evidence>
<comment type="function">
    <text evidence="8">Catalyzes the deamination of various vicinal amino-alcohols to oxo compounds. Allows this organism to utilize ethanolamine as the sole source of nitrogen and carbon in the presence of external vitamin B12.</text>
</comment>
<gene>
    <name evidence="8" type="primary">eutC</name>
    <name evidence="10" type="ORF">E7215_02810</name>
    <name evidence="9" type="ORF">IO99_04085</name>
</gene>
<organism evidence="9 11">
    <name type="scientific">Clostridium sulfidigenes</name>
    <dbReference type="NCBI Taxonomy" id="318464"/>
    <lineage>
        <taxon>Bacteria</taxon>
        <taxon>Bacillati</taxon>
        <taxon>Bacillota</taxon>
        <taxon>Clostridia</taxon>
        <taxon>Eubacteriales</taxon>
        <taxon>Clostridiaceae</taxon>
        <taxon>Clostridium</taxon>
    </lineage>
</organism>
<evidence type="ECO:0000256" key="6">
    <source>
        <dbReference type="ARBA" id="ARBA00067005"/>
    </source>
</evidence>
<dbReference type="NCBIfam" id="NF003971">
    <property type="entry name" value="PRK05465.1"/>
    <property type="match status" value="1"/>
</dbReference>
<dbReference type="HAMAP" id="MF_00601">
    <property type="entry name" value="EutC"/>
    <property type="match status" value="1"/>
</dbReference>
<sequence length="296" mass="32328">MNEQELKLMVEKLLGEMVEKSGSTDIVNQVANKMSAVIGSVDENGCIPDITEIDLKKQLLVENPHDREGYLKMKERTPARIGIGRSGPRYKTITQLRVRADHAAAQDSVFSYVSEDFIKENNLIPVNTMCVDKDQYITRPDLGRKFDEETTKFIKDKFSGQKVLVVVGDGLSSAAIEANLKDSVPSIKQGLKMYGIEIGDILFIKHCRVGAMDAIGDATGAEVVCMLVGERPGLVTAESMSAYIAYRPTANMPEANRTVISNIHKGGTTAVEAGAHIAELIKTMLDKKASGINLKI</sequence>
<name>A0A084JFY0_9CLOT</name>
<keyword evidence="4 8" id="KW-1283">Bacterial microcompartment</keyword>
<accession>A0A084JFY0</accession>
<dbReference type="GO" id="GO:0046336">
    <property type="term" value="P:ethanolamine catabolic process"/>
    <property type="evidence" value="ECO:0007669"/>
    <property type="project" value="UniProtKB-UniRule"/>
</dbReference>
<dbReference type="Proteomes" id="UP000768462">
    <property type="component" value="Unassembled WGS sequence"/>
</dbReference>
<comment type="subunit">
    <text evidence="8">The basic unit is a heterodimer which dimerizes to form tetramers. The heterotetramers trimerize; 6 large subunits form a core ring with 6 small subunits projecting outwards.</text>
</comment>
<feature type="binding site" evidence="8">
    <location>
        <position position="209"/>
    </location>
    <ligand>
        <name>adenosylcob(III)alamin</name>
        <dbReference type="ChEBI" id="CHEBI:18408"/>
    </ligand>
</feature>
<dbReference type="InterPro" id="IPR009246">
    <property type="entry name" value="EutC"/>
</dbReference>
<dbReference type="FunFam" id="1.10.30.40:FF:000001">
    <property type="entry name" value="Ethanolamine ammonia-lyase light chain"/>
    <property type="match status" value="1"/>
</dbReference>
<dbReference type="Proteomes" id="UP000028542">
    <property type="component" value="Unassembled WGS sequence"/>
</dbReference>
<evidence type="ECO:0000313" key="9">
    <source>
        <dbReference type="EMBL" id="KEZ87864.1"/>
    </source>
</evidence>
<comment type="cofactor">
    <cofactor evidence="8">
        <name>adenosylcob(III)alamin</name>
        <dbReference type="ChEBI" id="CHEBI:18408"/>
    </cofactor>
    <text evidence="8">Binds between the large and small subunits.</text>
</comment>
<proteinExistence type="inferred from homology"/>
<keyword evidence="1 8" id="KW-0846">Cobalamin</keyword>
<dbReference type="FunFam" id="3.40.50.11240:FF:000001">
    <property type="entry name" value="Ethanolamine ammonia-lyase light chain"/>
    <property type="match status" value="1"/>
</dbReference>
<dbReference type="Pfam" id="PF05985">
    <property type="entry name" value="EutC"/>
    <property type="match status" value="1"/>
</dbReference>
<reference evidence="10" key="2">
    <citation type="submission" date="2019-04" db="EMBL/GenBank/DDBJ databases">
        <title>Evolution of Biomass-Degrading Anaerobic Consortia Revealed by Metagenomics.</title>
        <authorList>
            <person name="Peng X."/>
        </authorList>
    </citation>
    <scope>NUCLEOTIDE SEQUENCE</scope>
    <source>
        <strain evidence="10">SIG254</strain>
    </source>
</reference>
<dbReference type="PIRSF" id="PIRSF018982">
    <property type="entry name" value="EutC"/>
    <property type="match status" value="1"/>
</dbReference>
<comment type="caution">
    <text evidence="9">The sequence shown here is derived from an EMBL/GenBank/DDBJ whole genome shotgun (WGS) entry which is preliminary data.</text>
</comment>
<dbReference type="GO" id="GO:0006520">
    <property type="term" value="P:amino acid metabolic process"/>
    <property type="evidence" value="ECO:0007669"/>
    <property type="project" value="InterPro"/>
</dbReference>
<dbReference type="GO" id="GO:0009350">
    <property type="term" value="C:ethanolamine ammonia-lyase complex"/>
    <property type="evidence" value="ECO:0007669"/>
    <property type="project" value="UniProtKB-UniRule"/>
</dbReference>
<dbReference type="PANTHER" id="PTHR39330">
    <property type="entry name" value="ETHANOLAMINE AMMONIA-LYASE LIGHT CHAIN"/>
    <property type="match status" value="1"/>
</dbReference>
<dbReference type="EMBL" id="JPMD01000007">
    <property type="protein sequence ID" value="KEZ87864.1"/>
    <property type="molecule type" value="Genomic_DNA"/>
</dbReference>
<dbReference type="Gene3D" id="1.10.30.40">
    <property type="entry name" value="Ethanolamine ammonia-lyase light chain (EutC), N-terminal domain"/>
    <property type="match status" value="1"/>
</dbReference>
<evidence type="ECO:0000256" key="1">
    <source>
        <dbReference type="ARBA" id="ARBA00022628"/>
    </source>
</evidence>
<dbReference type="PANTHER" id="PTHR39330:SF1">
    <property type="entry name" value="ETHANOLAMINE AMMONIA-LYASE SMALL SUBUNIT"/>
    <property type="match status" value="1"/>
</dbReference>